<dbReference type="Gene3D" id="1.10.10.10">
    <property type="entry name" value="Winged helix-like DNA-binding domain superfamily/Winged helix DNA-binding domain"/>
    <property type="match status" value="1"/>
</dbReference>
<dbReference type="InterPro" id="IPR039420">
    <property type="entry name" value="WalR-like"/>
</dbReference>
<dbReference type="Proteomes" id="UP001597120">
    <property type="component" value="Unassembled WGS sequence"/>
</dbReference>
<keyword evidence="11" id="KW-1185">Reference proteome</keyword>
<dbReference type="SMART" id="SM00862">
    <property type="entry name" value="Trans_reg_C"/>
    <property type="match status" value="1"/>
</dbReference>
<accession>A0ABW3D636</accession>
<evidence type="ECO:0000256" key="5">
    <source>
        <dbReference type="ARBA" id="ARBA00023163"/>
    </source>
</evidence>
<evidence type="ECO:0000256" key="4">
    <source>
        <dbReference type="ARBA" id="ARBA00023125"/>
    </source>
</evidence>
<keyword evidence="3" id="KW-0805">Transcription regulation</keyword>
<evidence type="ECO:0000256" key="3">
    <source>
        <dbReference type="ARBA" id="ARBA00023015"/>
    </source>
</evidence>
<dbReference type="PANTHER" id="PTHR48111">
    <property type="entry name" value="REGULATOR OF RPOS"/>
    <property type="match status" value="1"/>
</dbReference>
<dbReference type="InterPro" id="IPR036388">
    <property type="entry name" value="WH-like_DNA-bd_sf"/>
</dbReference>
<reference evidence="11" key="1">
    <citation type="journal article" date="2019" name="Int. J. Syst. Evol. Microbiol.">
        <title>The Global Catalogue of Microorganisms (GCM) 10K type strain sequencing project: providing services to taxonomists for standard genome sequencing and annotation.</title>
        <authorList>
            <consortium name="The Broad Institute Genomics Platform"/>
            <consortium name="The Broad Institute Genome Sequencing Center for Infectious Disease"/>
            <person name="Wu L."/>
            <person name="Ma J."/>
        </authorList>
    </citation>
    <scope>NUCLEOTIDE SEQUENCE [LARGE SCALE GENOMIC DNA]</scope>
    <source>
        <strain evidence="11">CCUG 57263</strain>
    </source>
</reference>
<dbReference type="RefSeq" id="WP_144933719.1">
    <property type="nucleotide sequence ID" value="NZ_JBHTIU010000027.1"/>
</dbReference>
<dbReference type="Gene3D" id="3.40.50.2300">
    <property type="match status" value="1"/>
</dbReference>
<evidence type="ECO:0000259" key="9">
    <source>
        <dbReference type="PROSITE" id="PS51755"/>
    </source>
</evidence>
<feature type="DNA-binding region" description="OmpR/PhoB-type" evidence="7">
    <location>
        <begin position="135"/>
        <end position="229"/>
    </location>
</feature>
<dbReference type="Pfam" id="PF00486">
    <property type="entry name" value="Trans_reg_C"/>
    <property type="match status" value="1"/>
</dbReference>
<evidence type="ECO:0000313" key="11">
    <source>
        <dbReference type="Proteomes" id="UP001597120"/>
    </source>
</evidence>
<evidence type="ECO:0000259" key="8">
    <source>
        <dbReference type="PROSITE" id="PS50110"/>
    </source>
</evidence>
<dbReference type="PROSITE" id="PS50110">
    <property type="entry name" value="RESPONSE_REGULATORY"/>
    <property type="match status" value="1"/>
</dbReference>
<dbReference type="PROSITE" id="PS51755">
    <property type="entry name" value="OMPR_PHOB"/>
    <property type="match status" value="1"/>
</dbReference>
<comment type="caution">
    <text evidence="10">The sequence shown here is derived from an EMBL/GenBank/DDBJ whole genome shotgun (WGS) entry which is preliminary data.</text>
</comment>
<dbReference type="Gene3D" id="6.10.250.690">
    <property type="match status" value="1"/>
</dbReference>
<evidence type="ECO:0000256" key="2">
    <source>
        <dbReference type="ARBA" id="ARBA00023012"/>
    </source>
</evidence>
<feature type="modified residue" description="4-aspartylphosphate" evidence="6">
    <location>
        <position position="53"/>
    </location>
</feature>
<dbReference type="Pfam" id="PF00072">
    <property type="entry name" value="Response_reg"/>
    <property type="match status" value="1"/>
</dbReference>
<dbReference type="PANTHER" id="PTHR48111:SF40">
    <property type="entry name" value="PHOSPHATE REGULON TRANSCRIPTIONAL REGULATORY PROTEIN PHOB"/>
    <property type="match status" value="1"/>
</dbReference>
<keyword evidence="4 7" id="KW-0238">DNA-binding</keyword>
<dbReference type="InterPro" id="IPR001867">
    <property type="entry name" value="OmpR/PhoB-type_DNA-bd"/>
</dbReference>
<feature type="domain" description="OmpR/PhoB-type" evidence="9">
    <location>
        <begin position="135"/>
        <end position="229"/>
    </location>
</feature>
<dbReference type="InterPro" id="IPR001789">
    <property type="entry name" value="Sig_transdc_resp-reg_receiver"/>
</dbReference>
<keyword evidence="2" id="KW-0902">Two-component regulatory system</keyword>
<dbReference type="InterPro" id="IPR011006">
    <property type="entry name" value="CheY-like_superfamily"/>
</dbReference>
<name>A0ABW3D636_9BACL</name>
<keyword evidence="5" id="KW-0804">Transcription</keyword>
<evidence type="ECO:0000256" key="1">
    <source>
        <dbReference type="ARBA" id="ARBA00022553"/>
    </source>
</evidence>
<dbReference type="EMBL" id="JBHTIU010000027">
    <property type="protein sequence ID" value="MFD0868927.1"/>
    <property type="molecule type" value="Genomic_DNA"/>
</dbReference>
<feature type="domain" description="Response regulatory" evidence="8">
    <location>
        <begin position="4"/>
        <end position="117"/>
    </location>
</feature>
<dbReference type="SUPFAM" id="SSF52172">
    <property type="entry name" value="CheY-like"/>
    <property type="match status" value="1"/>
</dbReference>
<keyword evidence="1 6" id="KW-0597">Phosphoprotein</keyword>
<proteinExistence type="predicted"/>
<gene>
    <name evidence="10" type="ORF">ACFQ03_07180</name>
</gene>
<protein>
    <submittedName>
        <fullName evidence="10">Response regulator transcription factor</fullName>
    </submittedName>
</protein>
<sequence>MSQFIAIVDDELHIRQIVEAYLQREGYRTIGVSSAEEALQLRKVMPPDLWVLDIMLPGMDGYEFCRQIRNDDEVPIIMISAKDEEVDKIMGLELGSDDYLTKPFSPRELVAKVNRLLFRWSMQQANPGTGCAASPTTLVVGALQIIPEERRVYWHGSELEMTAKEFTLLYILAERPNHAYSRSELLNEVWGADYYGSDRAVDDLVKRIRKKMDNLPLDTVWGYGYRLRSTEEEPS</sequence>
<dbReference type="SMART" id="SM00448">
    <property type="entry name" value="REC"/>
    <property type="match status" value="1"/>
</dbReference>
<evidence type="ECO:0000256" key="7">
    <source>
        <dbReference type="PROSITE-ProRule" id="PRU01091"/>
    </source>
</evidence>
<evidence type="ECO:0000313" key="10">
    <source>
        <dbReference type="EMBL" id="MFD0868927.1"/>
    </source>
</evidence>
<organism evidence="10 11">
    <name type="scientific">Paenibacillus residui</name>
    <dbReference type="NCBI Taxonomy" id="629724"/>
    <lineage>
        <taxon>Bacteria</taxon>
        <taxon>Bacillati</taxon>
        <taxon>Bacillota</taxon>
        <taxon>Bacilli</taxon>
        <taxon>Bacillales</taxon>
        <taxon>Paenibacillaceae</taxon>
        <taxon>Paenibacillus</taxon>
    </lineage>
</organism>
<dbReference type="CDD" id="cd00383">
    <property type="entry name" value="trans_reg_C"/>
    <property type="match status" value="1"/>
</dbReference>
<evidence type="ECO:0000256" key="6">
    <source>
        <dbReference type="PROSITE-ProRule" id="PRU00169"/>
    </source>
</evidence>